<gene>
    <name evidence="2" type="ORF">GOCE00092_LOCUS19561</name>
</gene>
<proteinExistence type="predicted"/>
<accession>A0A7S1VDQ1</accession>
<protein>
    <submittedName>
        <fullName evidence="2">Uncharacterized protein</fullName>
    </submittedName>
</protein>
<sequence>MAGNCLKCSIALGVLCVVAVVVVLVVLNPFTSIGPTIGDAGGDLSSSSSGGGSTPCEQQITILYDYNASKTDGTYNPVGVRGPETASEILSDELQVCRSDEQDFGLGAWYSFQRNLGDLTLDEIEDATLSTAQAQQANNSLTILATASLCNDGTTSDANITVYQGGCNLVSLSCVPLVSETACENNSPGSVVQWEIVENYEEEAFENYVVLIHGISGNYEPSFTLEMQQ</sequence>
<reference evidence="2" key="1">
    <citation type="submission" date="2021-01" db="EMBL/GenBank/DDBJ databases">
        <authorList>
            <person name="Corre E."/>
            <person name="Pelletier E."/>
            <person name="Niang G."/>
            <person name="Scheremetjew M."/>
            <person name="Finn R."/>
            <person name="Kale V."/>
            <person name="Holt S."/>
            <person name="Cochrane G."/>
            <person name="Meng A."/>
            <person name="Brown T."/>
            <person name="Cohen L."/>
        </authorList>
    </citation>
    <scope>NUCLEOTIDE SEQUENCE</scope>
    <source>
        <strain evidence="2">CCMP 410</strain>
    </source>
</reference>
<keyword evidence="1" id="KW-0812">Transmembrane</keyword>
<evidence type="ECO:0000313" key="2">
    <source>
        <dbReference type="EMBL" id="CAD9296612.1"/>
    </source>
</evidence>
<organism evidence="2">
    <name type="scientific">Grammatophora oceanica</name>
    <dbReference type="NCBI Taxonomy" id="210454"/>
    <lineage>
        <taxon>Eukaryota</taxon>
        <taxon>Sar</taxon>
        <taxon>Stramenopiles</taxon>
        <taxon>Ochrophyta</taxon>
        <taxon>Bacillariophyta</taxon>
        <taxon>Fragilariophyceae</taxon>
        <taxon>Fragilariophycidae</taxon>
        <taxon>Rhabdonematales</taxon>
        <taxon>Grammatophoraceae</taxon>
        <taxon>Grammatophora</taxon>
    </lineage>
</organism>
<dbReference type="EMBL" id="HBGK01037727">
    <property type="protein sequence ID" value="CAD9296612.1"/>
    <property type="molecule type" value="Transcribed_RNA"/>
</dbReference>
<dbReference type="AlphaFoldDB" id="A0A7S1VDQ1"/>
<keyword evidence="1" id="KW-1133">Transmembrane helix</keyword>
<keyword evidence="1" id="KW-0472">Membrane</keyword>
<feature type="transmembrane region" description="Helical" evidence="1">
    <location>
        <begin position="12"/>
        <end position="30"/>
    </location>
</feature>
<evidence type="ECO:0000256" key="1">
    <source>
        <dbReference type="SAM" id="Phobius"/>
    </source>
</evidence>
<name>A0A7S1VDQ1_9STRA</name>